<keyword evidence="10" id="KW-0963">Cytoplasm</keyword>
<comment type="catalytic activity">
    <reaction evidence="8 10">
        <text>5-[(5-phospho-1-deoxy-D-ribulos-1-ylimino)methylamino]-1-(5-phospho-beta-D-ribosyl)imidazole-4-carboxamide + L-glutamine = D-erythro-1-(imidazol-4-yl)glycerol 3-phosphate + 5-amino-1-(5-phospho-beta-D-ribosyl)imidazole-4-carboxamide + L-glutamate + H(+)</text>
        <dbReference type="Rhea" id="RHEA:24793"/>
        <dbReference type="ChEBI" id="CHEBI:15378"/>
        <dbReference type="ChEBI" id="CHEBI:29985"/>
        <dbReference type="ChEBI" id="CHEBI:58278"/>
        <dbReference type="ChEBI" id="CHEBI:58359"/>
        <dbReference type="ChEBI" id="CHEBI:58475"/>
        <dbReference type="ChEBI" id="CHEBI:58525"/>
        <dbReference type="EC" id="4.3.2.10"/>
    </reaction>
</comment>
<dbReference type="Pfam" id="PF00117">
    <property type="entry name" value="GATase"/>
    <property type="match status" value="1"/>
</dbReference>
<evidence type="ECO:0000256" key="7">
    <source>
        <dbReference type="ARBA" id="ARBA00023239"/>
    </source>
</evidence>
<dbReference type="InterPro" id="IPR010139">
    <property type="entry name" value="Imidazole-glycPsynth_HisH"/>
</dbReference>
<comment type="pathway">
    <text evidence="1 10">Amino-acid biosynthesis; L-histidine biosynthesis; L-histidine from 5-phospho-alpha-D-ribose 1-diphosphate: step 5/9.</text>
</comment>
<feature type="active site" description="Nucleophile" evidence="10 11">
    <location>
        <position position="79"/>
    </location>
</feature>
<evidence type="ECO:0000313" key="13">
    <source>
        <dbReference type="EMBL" id="QOV19878.1"/>
    </source>
</evidence>
<dbReference type="PROSITE" id="PS51274">
    <property type="entry name" value="GATASE_COBBQ"/>
    <property type="match status" value="1"/>
</dbReference>
<name>A0A7M2RIC7_9FIRM</name>
<dbReference type="InterPro" id="IPR029062">
    <property type="entry name" value="Class_I_gatase-like"/>
</dbReference>
<accession>A0A7M2RIC7</accession>
<dbReference type="GO" id="GO:0005737">
    <property type="term" value="C:cytoplasm"/>
    <property type="evidence" value="ECO:0007669"/>
    <property type="project" value="UniProtKB-SubCell"/>
</dbReference>
<evidence type="ECO:0000256" key="2">
    <source>
        <dbReference type="ARBA" id="ARBA00011152"/>
    </source>
</evidence>
<keyword evidence="4 10" id="KW-0378">Hydrolase</keyword>
<evidence type="ECO:0000256" key="11">
    <source>
        <dbReference type="PIRSR" id="PIRSR000495-1"/>
    </source>
</evidence>
<comment type="subunit">
    <text evidence="2 10">Heterodimer of HisH and HisF.</text>
</comment>
<dbReference type="PANTHER" id="PTHR42701:SF1">
    <property type="entry name" value="IMIDAZOLE GLYCEROL PHOSPHATE SYNTHASE SUBUNIT HISH"/>
    <property type="match status" value="1"/>
</dbReference>
<evidence type="ECO:0000259" key="12">
    <source>
        <dbReference type="Pfam" id="PF00117"/>
    </source>
</evidence>
<evidence type="ECO:0000256" key="8">
    <source>
        <dbReference type="ARBA" id="ARBA00047838"/>
    </source>
</evidence>
<evidence type="ECO:0000256" key="5">
    <source>
        <dbReference type="ARBA" id="ARBA00022962"/>
    </source>
</evidence>
<sequence length="202" mass="22305">MIAIINYGVGNLFSLTSSLDYLNIDNIITSDYSQIRRADRLILPGVGAFPDAYDMLQHFDLVRMICQEAKDGKPILGICLGMQLLFERSYEYGSCPGLGLIPGEICPLSEDLSGNLKVPHIGWNSLKFTKENPLLRNNKEGDYVYYVHSYYAKGCDKSTIATSEYGVDITGAVCRGNVYGTQFHPEKSGEAGLNILRAFASL</sequence>
<dbReference type="NCBIfam" id="TIGR01855">
    <property type="entry name" value="IMP_synth_hisH"/>
    <property type="match status" value="1"/>
</dbReference>
<keyword evidence="14" id="KW-1185">Reference proteome</keyword>
<dbReference type="GO" id="GO:0000107">
    <property type="term" value="F:imidazoleglycerol-phosphate synthase activity"/>
    <property type="evidence" value="ECO:0007669"/>
    <property type="project" value="UniProtKB-UniRule"/>
</dbReference>
<protein>
    <recommendedName>
        <fullName evidence="10">Imidazole glycerol phosphate synthase subunit HisH</fullName>
        <ecNumber evidence="10">4.3.2.10</ecNumber>
    </recommendedName>
    <alternativeName>
        <fullName evidence="10">IGP synthase glutaminase subunit</fullName>
        <ecNumber evidence="10">3.5.1.2</ecNumber>
    </alternativeName>
    <alternativeName>
        <fullName evidence="10">IGP synthase subunit HisH</fullName>
    </alternativeName>
    <alternativeName>
        <fullName evidence="10">ImGP synthase subunit HisH</fullName>
        <shortName evidence="10">IGPS subunit HisH</shortName>
    </alternativeName>
</protein>
<keyword evidence="7 10" id="KW-0456">Lyase</keyword>
<dbReference type="HAMAP" id="MF_00278">
    <property type="entry name" value="HisH"/>
    <property type="match status" value="1"/>
</dbReference>
<dbReference type="EMBL" id="CP063304">
    <property type="protein sequence ID" value="QOV19878.1"/>
    <property type="molecule type" value="Genomic_DNA"/>
</dbReference>
<evidence type="ECO:0000256" key="3">
    <source>
        <dbReference type="ARBA" id="ARBA00022605"/>
    </source>
</evidence>
<dbReference type="RefSeq" id="WP_193736198.1">
    <property type="nucleotide sequence ID" value="NZ_CP063304.1"/>
</dbReference>
<dbReference type="GO" id="GO:0000105">
    <property type="term" value="P:L-histidine biosynthetic process"/>
    <property type="evidence" value="ECO:0007669"/>
    <property type="project" value="UniProtKB-UniRule"/>
</dbReference>
<dbReference type="GO" id="GO:0004359">
    <property type="term" value="F:glutaminase activity"/>
    <property type="evidence" value="ECO:0007669"/>
    <property type="project" value="UniProtKB-EC"/>
</dbReference>
<comment type="catalytic activity">
    <reaction evidence="9 10">
        <text>L-glutamine + H2O = L-glutamate + NH4(+)</text>
        <dbReference type="Rhea" id="RHEA:15889"/>
        <dbReference type="ChEBI" id="CHEBI:15377"/>
        <dbReference type="ChEBI" id="CHEBI:28938"/>
        <dbReference type="ChEBI" id="CHEBI:29985"/>
        <dbReference type="ChEBI" id="CHEBI:58359"/>
        <dbReference type="EC" id="3.5.1.2"/>
    </reaction>
</comment>
<feature type="domain" description="Glutamine amidotransferase" evidence="12">
    <location>
        <begin position="34"/>
        <end position="199"/>
    </location>
</feature>
<reference evidence="13 14" key="1">
    <citation type="submission" date="2020-10" db="EMBL/GenBank/DDBJ databases">
        <title>Blautia liquoris sp.nov., isolated from the mud in a fermentation cellar used for the production of Chinese strong-flavoured liquor.</title>
        <authorList>
            <person name="Lu L."/>
        </authorList>
    </citation>
    <scope>NUCLEOTIDE SEQUENCE [LARGE SCALE GENOMIC DNA]</scope>
    <source>
        <strain evidence="13 14">LZLJ-3</strain>
    </source>
</reference>
<dbReference type="Proteomes" id="UP000593601">
    <property type="component" value="Chromosome"/>
</dbReference>
<dbReference type="Gene3D" id="3.40.50.880">
    <property type="match status" value="1"/>
</dbReference>
<evidence type="ECO:0000256" key="6">
    <source>
        <dbReference type="ARBA" id="ARBA00023102"/>
    </source>
</evidence>
<evidence type="ECO:0000256" key="1">
    <source>
        <dbReference type="ARBA" id="ARBA00005091"/>
    </source>
</evidence>
<keyword evidence="6 10" id="KW-0368">Histidine biosynthesis</keyword>
<evidence type="ECO:0000256" key="10">
    <source>
        <dbReference type="HAMAP-Rule" id="MF_00278"/>
    </source>
</evidence>
<evidence type="ECO:0000256" key="4">
    <source>
        <dbReference type="ARBA" id="ARBA00022801"/>
    </source>
</evidence>
<organism evidence="13 14">
    <name type="scientific">Blautia liquoris</name>
    <dbReference type="NCBI Taxonomy" id="2779518"/>
    <lineage>
        <taxon>Bacteria</taxon>
        <taxon>Bacillati</taxon>
        <taxon>Bacillota</taxon>
        <taxon>Clostridia</taxon>
        <taxon>Lachnospirales</taxon>
        <taxon>Lachnospiraceae</taxon>
        <taxon>Blautia</taxon>
    </lineage>
</organism>
<dbReference type="SUPFAM" id="SSF52317">
    <property type="entry name" value="Class I glutamine amidotransferase-like"/>
    <property type="match status" value="1"/>
</dbReference>
<dbReference type="InterPro" id="IPR017926">
    <property type="entry name" value="GATASE"/>
</dbReference>
<dbReference type="PANTHER" id="PTHR42701">
    <property type="entry name" value="IMIDAZOLE GLYCEROL PHOSPHATE SYNTHASE SUBUNIT HISH"/>
    <property type="match status" value="1"/>
</dbReference>
<gene>
    <name evidence="10 13" type="primary">hisH</name>
    <name evidence="13" type="ORF">INP51_02595</name>
</gene>
<dbReference type="UniPathway" id="UPA00031">
    <property type="reaction ID" value="UER00010"/>
</dbReference>
<dbReference type="AlphaFoldDB" id="A0A7M2RIC7"/>
<dbReference type="KEGG" id="bliq:INP51_02595"/>
<evidence type="ECO:0000256" key="9">
    <source>
        <dbReference type="ARBA" id="ARBA00049534"/>
    </source>
</evidence>
<dbReference type="CDD" id="cd01748">
    <property type="entry name" value="GATase1_IGP_Synthase"/>
    <property type="match status" value="1"/>
</dbReference>
<feature type="active site" evidence="10 11">
    <location>
        <position position="186"/>
    </location>
</feature>
<keyword evidence="5 10" id="KW-0315">Glutamine amidotransferase</keyword>
<dbReference type="EC" id="3.5.1.2" evidence="10"/>
<proteinExistence type="inferred from homology"/>
<feature type="active site" evidence="10 11">
    <location>
        <position position="184"/>
    </location>
</feature>
<dbReference type="EC" id="4.3.2.10" evidence="10"/>
<dbReference type="GO" id="GO:0016829">
    <property type="term" value="F:lyase activity"/>
    <property type="evidence" value="ECO:0007669"/>
    <property type="project" value="UniProtKB-KW"/>
</dbReference>
<comment type="subcellular location">
    <subcellularLocation>
        <location evidence="10">Cytoplasm</location>
    </subcellularLocation>
</comment>
<keyword evidence="3 10" id="KW-0028">Amino-acid biosynthesis</keyword>
<comment type="function">
    <text evidence="10">IGPS catalyzes the conversion of PRFAR and glutamine to IGP, AICAR and glutamate. The HisH subunit catalyzes the hydrolysis of glutamine to glutamate and ammonia as part of the synthesis of IGP and AICAR. The resulting ammonia molecule is channeled to the active site of HisF.</text>
</comment>
<dbReference type="PIRSF" id="PIRSF000495">
    <property type="entry name" value="Amidotransf_hisH"/>
    <property type="match status" value="1"/>
</dbReference>
<evidence type="ECO:0000313" key="14">
    <source>
        <dbReference type="Proteomes" id="UP000593601"/>
    </source>
</evidence>
<dbReference type="PROSITE" id="PS51273">
    <property type="entry name" value="GATASE_TYPE_1"/>
    <property type="match status" value="1"/>
</dbReference>